<organism evidence="3 4">
    <name type="scientific">Ferrimicrobium acidiphilum DSM 19497</name>
    <dbReference type="NCBI Taxonomy" id="1121877"/>
    <lineage>
        <taxon>Bacteria</taxon>
        <taxon>Bacillati</taxon>
        <taxon>Actinomycetota</taxon>
        <taxon>Acidimicrobiia</taxon>
        <taxon>Acidimicrobiales</taxon>
        <taxon>Acidimicrobiaceae</taxon>
        <taxon>Ferrimicrobium</taxon>
    </lineage>
</organism>
<proteinExistence type="predicted"/>
<sequence>MRRRITLVGALFLLIFALLFLQLNDLQIAKANSLANAPGNYSAIIKAFSTPRGQILTANGQVMAGSVPSTSQYKYQRVYPHGSLYADVTGYYSLIYGTSGLEYEYNKYLQGHIAAPSSLGQLFTKSYTTDSVVTTLQSSLQQTAYKALGSLKGAVVALNPKTGAVLAMASNPTYNPAPLASANGTTEQNAWKSYISNSQQPLLNRAISRAYPPGSTFKIVTTSAIFDHDPKLARVNFPPVATIALPQTSHHLHNYAYEVCGGELPVLLAVSCDTGFAQIGLRLGASNLHNEAEKFGFNQVPPIDLPGAAASTFPSTSFFSQNLPQLAFSAIGQGNDQATALQMALVGAGIANNGTIMAPHLLGRVISSQDATVTSFQPKVWKVATSPSTAAKVTQLMVGVVKSGTAAGIALPGIQIAAKTGTAQTTLTSHSNIVGQSDNWMVAFAPAQNPKIAVAVVVPKQPGLSANPTGAQYAGPIVKAMLAAALGVKS</sequence>
<dbReference type="GO" id="GO:0008658">
    <property type="term" value="F:penicillin binding"/>
    <property type="evidence" value="ECO:0007669"/>
    <property type="project" value="InterPro"/>
</dbReference>
<dbReference type="STRING" id="1121877.FEAC_16320"/>
<name>A0A0D8FUB7_9ACTN</name>
<dbReference type="AlphaFoldDB" id="A0A0D8FUB7"/>
<evidence type="ECO:0000313" key="3">
    <source>
        <dbReference type="EMBL" id="KJE76554.1"/>
    </source>
</evidence>
<evidence type="ECO:0000259" key="1">
    <source>
        <dbReference type="Pfam" id="PF00905"/>
    </source>
</evidence>
<dbReference type="Gene3D" id="3.40.710.10">
    <property type="entry name" value="DD-peptidase/beta-lactamase superfamily"/>
    <property type="match status" value="1"/>
</dbReference>
<dbReference type="GeneID" id="78372802"/>
<dbReference type="PANTHER" id="PTHR30627:SF24">
    <property type="entry name" value="PENICILLIN-BINDING PROTEIN 4B"/>
    <property type="match status" value="1"/>
</dbReference>
<dbReference type="SUPFAM" id="SSF56601">
    <property type="entry name" value="beta-lactamase/transpeptidase-like"/>
    <property type="match status" value="1"/>
</dbReference>
<dbReference type="Pfam" id="PF00905">
    <property type="entry name" value="Transpeptidase"/>
    <property type="match status" value="1"/>
</dbReference>
<dbReference type="GO" id="GO:0071555">
    <property type="term" value="P:cell wall organization"/>
    <property type="evidence" value="ECO:0007669"/>
    <property type="project" value="TreeGrafter"/>
</dbReference>
<evidence type="ECO:0000313" key="4">
    <source>
        <dbReference type="Proteomes" id="UP000032336"/>
    </source>
</evidence>
<dbReference type="OrthoDB" id="9766847at2"/>
<dbReference type="Proteomes" id="UP000032336">
    <property type="component" value="Unassembled WGS sequence"/>
</dbReference>
<dbReference type="InterPro" id="IPR054120">
    <property type="entry name" value="PBPA_dimer"/>
</dbReference>
<evidence type="ECO:0000259" key="2">
    <source>
        <dbReference type="Pfam" id="PF21922"/>
    </source>
</evidence>
<protein>
    <submittedName>
        <fullName evidence="3">Penicillin-binding protein A</fullName>
    </submittedName>
</protein>
<feature type="domain" description="Penicillin-binding protein transpeptidase" evidence="1">
    <location>
        <begin position="153"/>
        <end position="482"/>
    </location>
</feature>
<dbReference type="InterPro" id="IPR050515">
    <property type="entry name" value="Beta-lactam/transpept"/>
</dbReference>
<dbReference type="GO" id="GO:0005886">
    <property type="term" value="C:plasma membrane"/>
    <property type="evidence" value="ECO:0007669"/>
    <property type="project" value="TreeGrafter"/>
</dbReference>
<feature type="domain" description="Penicillin binding protein A dimerisation" evidence="2">
    <location>
        <begin position="52"/>
        <end position="112"/>
    </location>
</feature>
<dbReference type="Pfam" id="PF21922">
    <property type="entry name" value="PBP_dimer_2"/>
    <property type="match status" value="1"/>
</dbReference>
<dbReference type="SUPFAM" id="SSF56519">
    <property type="entry name" value="Penicillin binding protein dimerisation domain"/>
    <property type="match status" value="1"/>
</dbReference>
<dbReference type="InterPro" id="IPR036138">
    <property type="entry name" value="PBP_dimer_sf"/>
</dbReference>
<dbReference type="PATRIC" id="fig|1121877.4.peg.1811"/>
<gene>
    <name evidence="3" type="primary">pbpA</name>
    <name evidence="3" type="ORF">FEAC_16320</name>
</gene>
<dbReference type="GO" id="GO:0071972">
    <property type="term" value="F:peptidoglycan L,D-transpeptidase activity"/>
    <property type="evidence" value="ECO:0007669"/>
    <property type="project" value="TreeGrafter"/>
</dbReference>
<dbReference type="Gene3D" id="3.90.1310.10">
    <property type="entry name" value="Penicillin-binding protein 2a (Domain 2)"/>
    <property type="match status" value="1"/>
</dbReference>
<dbReference type="eggNOG" id="COG0768">
    <property type="taxonomic scope" value="Bacteria"/>
</dbReference>
<dbReference type="InterPro" id="IPR012338">
    <property type="entry name" value="Beta-lactam/transpept-like"/>
</dbReference>
<reference evidence="3 4" key="1">
    <citation type="submission" date="2015-01" db="EMBL/GenBank/DDBJ databases">
        <title>Draft genome of the acidophilic iron oxidizer Ferrimicrobium acidiphilum strain T23.</title>
        <authorList>
            <person name="Poehlein A."/>
            <person name="Eisen S."/>
            <person name="Schloemann M."/>
            <person name="Johnson B.D."/>
            <person name="Daniel R."/>
            <person name="Muehling M."/>
        </authorList>
    </citation>
    <scope>NUCLEOTIDE SEQUENCE [LARGE SCALE GENOMIC DNA]</scope>
    <source>
        <strain evidence="3 4">T23</strain>
    </source>
</reference>
<dbReference type="InterPro" id="IPR001460">
    <property type="entry name" value="PCN-bd_Tpept"/>
</dbReference>
<keyword evidence="4" id="KW-1185">Reference proteome</keyword>
<comment type="caution">
    <text evidence="3">The sequence shown here is derived from an EMBL/GenBank/DDBJ whole genome shotgun (WGS) entry which is preliminary data.</text>
</comment>
<dbReference type="RefSeq" id="WP_035389242.1">
    <property type="nucleotide sequence ID" value="NZ_JQKF01000011.1"/>
</dbReference>
<dbReference type="EMBL" id="JXUW01000014">
    <property type="protein sequence ID" value="KJE76554.1"/>
    <property type="molecule type" value="Genomic_DNA"/>
</dbReference>
<accession>A0A0D8FUB7</accession>
<dbReference type="PANTHER" id="PTHR30627">
    <property type="entry name" value="PEPTIDOGLYCAN D,D-TRANSPEPTIDASE"/>
    <property type="match status" value="1"/>
</dbReference>